<dbReference type="InterPro" id="IPR004018">
    <property type="entry name" value="RPEL_repeat"/>
</dbReference>
<accession>K3WB35</accession>
<reference evidence="6" key="1">
    <citation type="journal article" date="2010" name="Genome Biol.">
        <title>Genome sequence of the necrotrophic plant pathogen Pythium ultimum reveals original pathogenicity mechanisms and effector repertoire.</title>
        <authorList>
            <person name="Levesque C.A."/>
            <person name="Brouwer H."/>
            <person name="Cano L."/>
            <person name="Hamilton J.P."/>
            <person name="Holt C."/>
            <person name="Huitema E."/>
            <person name="Raffaele S."/>
            <person name="Robideau G.P."/>
            <person name="Thines M."/>
            <person name="Win J."/>
            <person name="Zerillo M.M."/>
            <person name="Beakes G.W."/>
            <person name="Boore J.L."/>
            <person name="Busam D."/>
            <person name="Dumas B."/>
            <person name="Ferriera S."/>
            <person name="Fuerstenberg S.I."/>
            <person name="Gachon C.M."/>
            <person name="Gaulin E."/>
            <person name="Govers F."/>
            <person name="Grenville-Briggs L."/>
            <person name="Horner N."/>
            <person name="Hostetler J."/>
            <person name="Jiang R.H."/>
            <person name="Johnson J."/>
            <person name="Krajaejun T."/>
            <person name="Lin H."/>
            <person name="Meijer H.J."/>
            <person name="Moore B."/>
            <person name="Morris P."/>
            <person name="Phuntmart V."/>
            <person name="Puiu D."/>
            <person name="Shetty J."/>
            <person name="Stajich J.E."/>
            <person name="Tripathy S."/>
            <person name="Wawra S."/>
            <person name="van West P."/>
            <person name="Whitty B.R."/>
            <person name="Coutinho P.M."/>
            <person name="Henrissat B."/>
            <person name="Martin F."/>
            <person name="Thomas P.D."/>
            <person name="Tyler B.M."/>
            <person name="De Vries R.P."/>
            <person name="Kamoun S."/>
            <person name="Yandell M."/>
            <person name="Tisserat N."/>
            <person name="Buell C.R."/>
        </authorList>
    </citation>
    <scope>NUCLEOTIDE SEQUENCE</scope>
    <source>
        <strain evidence="6">DAOM:BR144</strain>
    </source>
</reference>
<dbReference type="GO" id="GO:0003713">
    <property type="term" value="F:transcription coactivator activity"/>
    <property type="evidence" value="ECO:0007669"/>
    <property type="project" value="TreeGrafter"/>
</dbReference>
<evidence type="ECO:0000256" key="4">
    <source>
        <dbReference type="SAM" id="MobiDB-lite"/>
    </source>
</evidence>
<evidence type="ECO:0000313" key="5">
    <source>
        <dbReference type="EnsemblProtists" id="PYU1_T002176"/>
    </source>
</evidence>
<dbReference type="GO" id="GO:0005634">
    <property type="term" value="C:nucleus"/>
    <property type="evidence" value="ECO:0007669"/>
    <property type="project" value="UniProtKB-SubCell"/>
</dbReference>
<dbReference type="HOGENOM" id="CLU_611786_0_0_1"/>
<dbReference type="Proteomes" id="UP000019132">
    <property type="component" value="Unassembled WGS sequence"/>
</dbReference>
<dbReference type="OMA" id="LHKQINR"/>
<proteinExistence type="predicted"/>
<dbReference type="SMART" id="SM00707">
    <property type="entry name" value="RPEL"/>
    <property type="match status" value="6"/>
</dbReference>
<reference evidence="6" key="2">
    <citation type="submission" date="2010-04" db="EMBL/GenBank/DDBJ databases">
        <authorList>
            <person name="Buell R."/>
            <person name="Hamilton J."/>
            <person name="Hostetler J."/>
        </authorList>
    </citation>
    <scope>NUCLEOTIDE SEQUENCE [LARGE SCALE GENOMIC DNA]</scope>
    <source>
        <strain evidence="6">DAOM:BR144</strain>
    </source>
</reference>
<keyword evidence="6" id="KW-1185">Reference proteome</keyword>
<sequence>MAKKKQHGNAKSGSASVEQSPVGTAKKNLQVTPSDAKDTASPVVKTKKNSPSKQQNGDEQHLDMKETSEKIDHALQRRKSIEEVHDAGIIKTQEDMEKMAQVSEQVEEKLEARPNQEEMHEHNEHILNPTGASHRLSGALASTAKELEKSITSDKIDRHLVSRPDVEDLEKKHMINTNVAPQLQSVQKKLQRKMSADELAHRLDSRPDVQELRDQGIVHDDGVAPSLQATQEKLQRQLNADRVSHQLTKRPSITELTSQGVLDQTDTHVAPSLTATAKKLERNLVQNQVSHLLETRPEKDELVTHHILDADHEGGVAPILQGPKHQLERQLKADQVARHLRKRPSIGELEEKGIIEEGEIGDENTPVNKKFTLSRRARYALALKAASRIAADNLITQDEKARLKDRILSDDEKVVAAIECYELDQDIEEMLDTLYRVAKMT</sequence>
<dbReference type="Gene3D" id="6.10.150.10">
    <property type="match status" value="1"/>
</dbReference>
<dbReference type="AlphaFoldDB" id="K3WB35"/>
<comment type="subcellular location">
    <subcellularLocation>
        <location evidence="1">Nucleus</location>
    </subcellularLocation>
</comment>
<name>K3WB35_GLOUD</name>
<evidence type="ECO:0008006" key="7">
    <source>
        <dbReference type="Google" id="ProtNLM"/>
    </source>
</evidence>
<evidence type="ECO:0000256" key="2">
    <source>
        <dbReference type="ARBA" id="ARBA00022737"/>
    </source>
</evidence>
<dbReference type="VEuPathDB" id="FungiDB:PYU1_G002174"/>
<reference evidence="5" key="3">
    <citation type="submission" date="2014-11" db="UniProtKB">
        <authorList>
            <consortium name="EnsemblProtists"/>
        </authorList>
    </citation>
    <scope>IDENTIFICATION</scope>
    <source>
        <strain evidence="5">DAOM BR144</strain>
    </source>
</reference>
<dbReference type="Gene3D" id="6.10.140.2040">
    <property type="match status" value="3"/>
</dbReference>
<dbReference type="GO" id="GO:0045944">
    <property type="term" value="P:positive regulation of transcription by RNA polymerase II"/>
    <property type="evidence" value="ECO:0007669"/>
    <property type="project" value="TreeGrafter"/>
</dbReference>
<organism evidence="5 6">
    <name type="scientific">Globisporangium ultimum (strain ATCC 200006 / CBS 805.95 / DAOM BR144)</name>
    <name type="common">Pythium ultimum</name>
    <dbReference type="NCBI Taxonomy" id="431595"/>
    <lineage>
        <taxon>Eukaryota</taxon>
        <taxon>Sar</taxon>
        <taxon>Stramenopiles</taxon>
        <taxon>Oomycota</taxon>
        <taxon>Peronosporomycetes</taxon>
        <taxon>Pythiales</taxon>
        <taxon>Pythiaceae</taxon>
        <taxon>Globisporangium</taxon>
    </lineage>
</organism>
<dbReference type="PANTHER" id="PTHR22793">
    <property type="entry name" value="MYOCARDIN-RELATED TRANSCRIPTION FACTOR-RELATED"/>
    <property type="match status" value="1"/>
</dbReference>
<feature type="region of interest" description="Disordered" evidence="4">
    <location>
        <begin position="1"/>
        <end position="121"/>
    </location>
</feature>
<dbReference type="InterPro" id="IPR043451">
    <property type="entry name" value="Myocardin-like"/>
</dbReference>
<feature type="compositionally biased region" description="Basic and acidic residues" evidence="4">
    <location>
        <begin position="106"/>
        <end position="121"/>
    </location>
</feature>
<evidence type="ECO:0000313" key="6">
    <source>
        <dbReference type="Proteomes" id="UP000019132"/>
    </source>
</evidence>
<protein>
    <recommendedName>
        <fullName evidence="7">RPEL repeat protein</fullName>
    </recommendedName>
</protein>
<dbReference type="EnsemblProtists" id="PYU1_T002176">
    <property type="protein sequence ID" value="PYU1_T002176"/>
    <property type="gene ID" value="PYU1_G002174"/>
</dbReference>
<feature type="compositionally biased region" description="Polar residues" evidence="4">
    <location>
        <begin position="9"/>
        <end position="33"/>
    </location>
</feature>
<dbReference type="PANTHER" id="PTHR22793:SF12">
    <property type="entry name" value="MYOCARDIN-RELATED TRANSCRIPTION FACTOR, ISOFORM H"/>
    <property type="match status" value="1"/>
</dbReference>
<keyword evidence="2" id="KW-0677">Repeat</keyword>
<dbReference type="eggNOG" id="ENOG502RPGY">
    <property type="taxonomic scope" value="Eukaryota"/>
</dbReference>
<evidence type="ECO:0000256" key="3">
    <source>
        <dbReference type="ARBA" id="ARBA00023242"/>
    </source>
</evidence>
<keyword evidence="3" id="KW-0539">Nucleus</keyword>
<dbReference type="InParanoid" id="K3WB35"/>
<evidence type="ECO:0000256" key="1">
    <source>
        <dbReference type="ARBA" id="ARBA00004123"/>
    </source>
</evidence>
<feature type="compositionally biased region" description="Basic and acidic residues" evidence="4">
    <location>
        <begin position="56"/>
        <end position="98"/>
    </location>
</feature>